<dbReference type="Gene3D" id="3.40.30.10">
    <property type="entry name" value="Glutaredoxin"/>
    <property type="match status" value="1"/>
</dbReference>
<sequence length="469" mass="50920">MAIANLPVAYLLHTSLAAFALYLLGFLFSIAHMLWGPHAMNLLNSIKEKENNGSKGIPILLFQGAGPTEYALSSTKNKVVLAVKTASKCSFTPQYQGLEDIYRPLREKYGDGFVILGFSCNQFLCQLDYGVTFPVLANINALYTYGVVVATLAAIEAPNADAYNSLNANSDHDKPADGMEPAFGDAISRSITTDLQTAEKYLRQHAGYWYRYRGLSMALTHRLAKVFLIRIAPLQDTNLFGWFIYNAVIETLLSNLHVALVHIIISRPSPKRFYQRIPGLSSWIKIAPIAALSSVATSADFYLPLGLIRFFGERDGSHAIPKATGLCEIGIILISTALLYFAAVAPARAIFIRVAASMLPEQDKPIVAFDRTCGGKVIPVVLGGSGKVCIPDAWRNFHWAARVRYFNAVAKAFALQGSVLVSPHPNSDSVIPVAVAAVVDGMDPADGLHMKAPDSDIIITTTVTADEVV</sequence>
<dbReference type="OrthoDB" id="2896006at2759"/>
<keyword evidence="4" id="KW-0812">Transmembrane</keyword>
<feature type="transmembrane region" description="Helical" evidence="4">
    <location>
        <begin position="16"/>
        <end position="35"/>
    </location>
</feature>
<dbReference type="EMBL" id="JACBAE010001319">
    <property type="protein sequence ID" value="KAF7165325.1"/>
    <property type="molecule type" value="Genomic_DNA"/>
</dbReference>
<dbReference type="Proteomes" id="UP000654922">
    <property type="component" value="Unassembled WGS sequence"/>
</dbReference>
<gene>
    <name evidence="5" type="ORF">CNMCM5623_009530</name>
</gene>
<feature type="transmembrane region" description="Helical" evidence="4">
    <location>
        <begin position="323"/>
        <end position="343"/>
    </location>
</feature>
<organism evidence="5 6">
    <name type="scientific">Aspergillus felis</name>
    <dbReference type="NCBI Taxonomy" id="1287682"/>
    <lineage>
        <taxon>Eukaryota</taxon>
        <taxon>Fungi</taxon>
        <taxon>Dikarya</taxon>
        <taxon>Ascomycota</taxon>
        <taxon>Pezizomycotina</taxon>
        <taxon>Eurotiomycetes</taxon>
        <taxon>Eurotiomycetidae</taxon>
        <taxon>Eurotiales</taxon>
        <taxon>Aspergillaceae</taxon>
        <taxon>Aspergillus</taxon>
        <taxon>Aspergillus subgen. Fumigati</taxon>
    </lineage>
</organism>
<feature type="transmembrane region" description="Helical" evidence="4">
    <location>
        <begin position="286"/>
        <end position="311"/>
    </location>
</feature>
<evidence type="ECO:0000256" key="2">
    <source>
        <dbReference type="ARBA" id="ARBA00022559"/>
    </source>
</evidence>
<name>A0A8H6UTH0_9EURO</name>
<evidence type="ECO:0000313" key="6">
    <source>
        <dbReference type="Proteomes" id="UP000654922"/>
    </source>
</evidence>
<dbReference type="SUPFAM" id="SSF52833">
    <property type="entry name" value="Thioredoxin-like"/>
    <property type="match status" value="1"/>
</dbReference>
<dbReference type="GO" id="GO:0004601">
    <property type="term" value="F:peroxidase activity"/>
    <property type="evidence" value="ECO:0007669"/>
    <property type="project" value="UniProtKB-KW"/>
</dbReference>
<dbReference type="InterPro" id="IPR000889">
    <property type="entry name" value="Glutathione_peroxidase"/>
</dbReference>
<protein>
    <submittedName>
        <fullName evidence="5">Uncharacterized protein</fullName>
    </submittedName>
</protein>
<dbReference type="Pfam" id="PF00255">
    <property type="entry name" value="GSHPx"/>
    <property type="match status" value="1"/>
</dbReference>
<proteinExistence type="inferred from homology"/>
<dbReference type="InterPro" id="IPR036249">
    <property type="entry name" value="Thioredoxin-like_sf"/>
</dbReference>
<evidence type="ECO:0000256" key="4">
    <source>
        <dbReference type="SAM" id="Phobius"/>
    </source>
</evidence>
<keyword evidence="3" id="KW-0560">Oxidoreductase</keyword>
<dbReference type="AlphaFoldDB" id="A0A8H6UTH0"/>
<accession>A0A8H6UTH0</accession>
<keyword evidence="4" id="KW-1133">Transmembrane helix</keyword>
<comment type="similarity">
    <text evidence="1">Belongs to the glutathione peroxidase family.</text>
</comment>
<reference evidence="5" key="1">
    <citation type="submission" date="2020-06" db="EMBL/GenBank/DDBJ databases">
        <title>Draft genome sequences of strains closely related to Aspergillus parafelis and Aspergillus hiratsukae.</title>
        <authorList>
            <person name="Dos Santos R.A.C."/>
            <person name="Rivero-Menendez O."/>
            <person name="Steenwyk J.L."/>
            <person name="Mead M.E."/>
            <person name="Goldman G.H."/>
            <person name="Alastruey-Izquierdo A."/>
            <person name="Rokas A."/>
        </authorList>
    </citation>
    <scope>NUCLEOTIDE SEQUENCE</scope>
    <source>
        <strain evidence="5">CNM-CM5623</strain>
    </source>
</reference>
<dbReference type="PROSITE" id="PS51355">
    <property type="entry name" value="GLUTATHIONE_PEROXID_3"/>
    <property type="match status" value="1"/>
</dbReference>
<keyword evidence="4" id="KW-0472">Membrane</keyword>
<comment type="caution">
    <text evidence="5">The sequence shown here is derived from an EMBL/GenBank/DDBJ whole genome shotgun (WGS) entry which is preliminary data.</text>
</comment>
<dbReference type="GO" id="GO:0006979">
    <property type="term" value="P:response to oxidative stress"/>
    <property type="evidence" value="ECO:0007669"/>
    <property type="project" value="InterPro"/>
</dbReference>
<feature type="transmembrane region" description="Helical" evidence="4">
    <location>
        <begin position="243"/>
        <end position="265"/>
    </location>
</feature>
<keyword evidence="2" id="KW-0575">Peroxidase</keyword>
<evidence type="ECO:0000256" key="3">
    <source>
        <dbReference type="ARBA" id="ARBA00023002"/>
    </source>
</evidence>
<evidence type="ECO:0000256" key="1">
    <source>
        <dbReference type="ARBA" id="ARBA00006926"/>
    </source>
</evidence>
<evidence type="ECO:0000313" key="5">
    <source>
        <dbReference type="EMBL" id="KAF7165325.1"/>
    </source>
</evidence>